<protein>
    <submittedName>
        <fullName evidence="2">Methyltransferase domain protein</fullName>
    </submittedName>
</protein>
<evidence type="ECO:0000313" key="3">
    <source>
        <dbReference type="Proteomes" id="UP000003692"/>
    </source>
</evidence>
<dbReference type="EMBL" id="ADGK01000270">
    <property type="protein sequence ID" value="EFE21707.1"/>
    <property type="molecule type" value="Genomic_DNA"/>
</dbReference>
<keyword evidence="2" id="KW-0489">Methyltransferase</keyword>
<keyword evidence="2" id="KW-0808">Transferase</keyword>
<comment type="caution">
    <text evidence="2">The sequence shown here is derived from an EMBL/GenBank/DDBJ whole genome shotgun (WGS) entry which is preliminary data.</text>
</comment>
<dbReference type="InterPro" id="IPR029063">
    <property type="entry name" value="SAM-dependent_MTases_sf"/>
</dbReference>
<name>D4F972_EDWTA</name>
<gene>
    <name evidence="2" type="ORF">EDWATA_03329</name>
</gene>
<dbReference type="Gene3D" id="3.40.50.150">
    <property type="entry name" value="Vaccinia Virus protein VP39"/>
    <property type="match status" value="1"/>
</dbReference>
<dbReference type="PANTHER" id="PTHR43036">
    <property type="entry name" value="OSJNBB0011N17.9 PROTEIN"/>
    <property type="match status" value="1"/>
</dbReference>
<dbReference type="GO" id="GO:0008757">
    <property type="term" value="F:S-adenosylmethionine-dependent methyltransferase activity"/>
    <property type="evidence" value="ECO:0007669"/>
    <property type="project" value="InterPro"/>
</dbReference>
<feature type="domain" description="Methyltransferase type 11" evidence="1">
    <location>
        <begin position="87"/>
        <end position="136"/>
    </location>
</feature>
<proteinExistence type="predicted"/>
<organism evidence="2 3">
    <name type="scientific">Edwardsiella tarda ATCC 23685</name>
    <dbReference type="NCBI Taxonomy" id="500638"/>
    <lineage>
        <taxon>Bacteria</taxon>
        <taxon>Pseudomonadati</taxon>
        <taxon>Pseudomonadota</taxon>
        <taxon>Gammaproteobacteria</taxon>
        <taxon>Enterobacterales</taxon>
        <taxon>Hafniaceae</taxon>
        <taxon>Edwardsiella</taxon>
    </lineage>
</organism>
<sequence>MMLSSPKSEVAMKAALSNSPFSEPFTWRQIPWGMHYRAALELRLTPWWPKLFGYHLLKLGALSADLATDRCTISHQVNVAAEGEHLQVITDLAHLPFAAKSVDACLLGHSLGYAAAPHRVLREVDRVLVDDGWLIISGFSPFSLLGVGRLVPGLRRRPPYNSRMFSMGRIMDWLTLLNYEVLEASRFQVLPWHQPSMSLLSRHFPAMGCLMLIVARKRTIPLTLTPQRALHARPGMRRALGGAAKILRRPG</sequence>
<dbReference type="HOGENOM" id="CLU_075049_1_0_6"/>
<dbReference type="InterPro" id="IPR013216">
    <property type="entry name" value="Methyltransf_11"/>
</dbReference>
<accession>D4F972</accession>
<dbReference type="GO" id="GO:0032259">
    <property type="term" value="P:methylation"/>
    <property type="evidence" value="ECO:0007669"/>
    <property type="project" value="UniProtKB-KW"/>
</dbReference>
<dbReference type="PANTHER" id="PTHR43036:SF2">
    <property type="entry name" value="OS04G0481300 PROTEIN"/>
    <property type="match status" value="1"/>
</dbReference>
<dbReference type="SUPFAM" id="SSF53335">
    <property type="entry name" value="S-adenosyl-L-methionine-dependent methyltransferases"/>
    <property type="match status" value="1"/>
</dbReference>
<evidence type="ECO:0000259" key="1">
    <source>
        <dbReference type="Pfam" id="PF08241"/>
    </source>
</evidence>
<reference evidence="2 3" key="1">
    <citation type="submission" date="2010-02" db="EMBL/GenBank/DDBJ databases">
        <authorList>
            <person name="Weinstock G."/>
            <person name="Sodergren E."/>
            <person name="Clifton S."/>
            <person name="Fulton L."/>
            <person name="Fulton B."/>
            <person name="Courtney L."/>
            <person name="Fronick C."/>
            <person name="Harrison M."/>
            <person name="Strong C."/>
            <person name="Farmer C."/>
            <person name="Delahaunty K."/>
            <person name="Markovic C."/>
            <person name="Hall O."/>
            <person name="Minx P."/>
            <person name="Tomlinson C."/>
            <person name="Mitreva M."/>
            <person name="Nelson J."/>
            <person name="Hou S."/>
            <person name="Wollam A."/>
            <person name="Pepin K.H."/>
            <person name="Johnson M."/>
            <person name="Bhonagiri V."/>
            <person name="Zhang X."/>
            <person name="Suruliraj S."/>
            <person name="Warren W."/>
            <person name="Chinwalla A."/>
            <person name="Mardis E.R."/>
            <person name="Wilson R.K."/>
        </authorList>
    </citation>
    <scope>NUCLEOTIDE SEQUENCE [LARGE SCALE GENOMIC DNA]</scope>
    <source>
        <strain evidence="2 3">ATCC 23685</strain>
    </source>
</reference>
<evidence type="ECO:0000313" key="2">
    <source>
        <dbReference type="EMBL" id="EFE21707.1"/>
    </source>
</evidence>
<dbReference type="AlphaFoldDB" id="D4F972"/>
<dbReference type="Pfam" id="PF08241">
    <property type="entry name" value="Methyltransf_11"/>
    <property type="match status" value="1"/>
</dbReference>
<dbReference type="Proteomes" id="UP000003692">
    <property type="component" value="Unassembled WGS sequence"/>
</dbReference>